<dbReference type="PROSITE" id="PS50297">
    <property type="entry name" value="ANK_REP_REGION"/>
    <property type="match status" value="2"/>
</dbReference>
<reference evidence="5" key="1">
    <citation type="submission" date="2021-01" db="EMBL/GenBank/DDBJ databases">
        <authorList>
            <person name="Corre E."/>
            <person name="Pelletier E."/>
            <person name="Niang G."/>
            <person name="Scheremetjew M."/>
            <person name="Finn R."/>
            <person name="Kale V."/>
            <person name="Holt S."/>
            <person name="Cochrane G."/>
            <person name="Meng A."/>
            <person name="Brown T."/>
            <person name="Cohen L."/>
        </authorList>
    </citation>
    <scope>NUCLEOTIDE SEQUENCE</scope>
    <source>
        <strain evidence="5">CCMP1510</strain>
    </source>
</reference>
<dbReference type="SMART" id="SM00248">
    <property type="entry name" value="ANK"/>
    <property type="match status" value="4"/>
</dbReference>
<feature type="region of interest" description="Disordered" evidence="4">
    <location>
        <begin position="493"/>
        <end position="552"/>
    </location>
</feature>
<dbReference type="PANTHER" id="PTHR24123">
    <property type="entry name" value="ANKYRIN REPEAT-CONTAINING"/>
    <property type="match status" value="1"/>
</dbReference>
<keyword evidence="1" id="KW-0677">Repeat</keyword>
<evidence type="ECO:0000256" key="2">
    <source>
        <dbReference type="ARBA" id="ARBA00023043"/>
    </source>
</evidence>
<proteinExistence type="predicted"/>
<evidence type="ECO:0000256" key="1">
    <source>
        <dbReference type="ARBA" id="ARBA00022737"/>
    </source>
</evidence>
<dbReference type="Pfam" id="PF12796">
    <property type="entry name" value="Ank_2"/>
    <property type="match status" value="1"/>
</dbReference>
<dbReference type="AlphaFoldDB" id="A0A7S3JXM0"/>
<dbReference type="InterPro" id="IPR051165">
    <property type="entry name" value="Multifunctional_ANK_Repeat"/>
</dbReference>
<gene>
    <name evidence="5" type="ORF">ALAG00032_LOCUS9246</name>
</gene>
<dbReference type="SUPFAM" id="SSF48403">
    <property type="entry name" value="Ankyrin repeat"/>
    <property type="match status" value="1"/>
</dbReference>
<evidence type="ECO:0000313" key="5">
    <source>
        <dbReference type="EMBL" id="CAE0368483.1"/>
    </source>
</evidence>
<dbReference type="PROSITE" id="PS50088">
    <property type="entry name" value="ANK_REPEAT"/>
    <property type="match status" value="2"/>
</dbReference>
<dbReference type="PANTHER" id="PTHR24123:SF33">
    <property type="entry name" value="PROTEIN HOS4"/>
    <property type="match status" value="1"/>
</dbReference>
<evidence type="ECO:0008006" key="6">
    <source>
        <dbReference type="Google" id="ProtNLM"/>
    </source>
</evidence>
<dbReference type="InterPro" id="IPR036770">
    <property type="entry name" value="Ankyrin_rpt-contain_sf"/>
</dbReference>
<sequence>MLADDLLLEELRRKKVRIPGEDEEEGVRAVFQMFANWGKSSMNEDIMESKNEEETFLGRQQLSATLSALGISNNPQLVADIINLLDIEECGISLFAYRKLLVAIRCAQERAVIYDLFKTKDQTKINGPWFLEDVAKSFVEENKNWTMQQVEIILKKVADTDDDPEIDWISYTIFKEWMQVLNDKNNNKKINKGQFSLDSIRQAKDLKSAIENRAIRTARTAALHSFKKSPCMTVQQATQIATASLRVLLSDSTTKQSRQRANLEIIEHTRNATQNEIDTILLAVADGTWTRTQPGWRDEEAHVNAKREAAFTWSCIKRGANIHIHLEKSPHESILSKAISSSQFAAATVLLDAGSHPLAVDDDGATPLMRLVVTPQPPLKLLRRLLDEKQLINARRHDGGTALLAASSFGRCFAIQQLLERGADPNLHLRDLTSPLMRAAQYGFYESVVLLLQNGADLFATNAAGRSALDLAVLSARSNKLIDFLRDHGAKVSQGAMASRRQIDRQKRTPVGTRRSNYSSTGSPTSRSKFSTTWTKTPAAHRAAHSHLLLSP</sequence>
<keyword evidence="2 3" id="KW-0040">ANK repeat</keyword>
<accession>A0A7S3JXM0</accession>
<evidence type="ECO:0000256" key="4">
    <source>
        <dbReference type="SAM" id="MobiDB-lite"/>
    </source>
</evidence>
<dbReference type="Gene3D" id="1.25.40.20">
    <property type="entry name" value="Ankyrin repeat-containing domain"/>
    <property type="match status" value="1"/>
</dbReference>
<organism evidence="5">
    <name type="scientific">Aureoumbra lagunensis</name>
    <dbReference type="NCBI Taxonomy" id="44058"/>
    <lineage>
        <taxon>Eukaryota</taxon>
        <taxon>Sar</taxon>
        <taxon>Stramenopiles</taxon>
        <taxon>Ochrophyta</taxon>
        <taxon>Pelagophyceae</taxon>
        <taxon>Pelagomonadales</taxon>
        <taxon>Aureoumbra</taxon>
    </lineage>
</organism>
<feature type="compositionally biased region" description="Polar residues" evidence="4">
    <location>
        <begin position="514"/>
        <end position="536"/>
    </location>
</feature>
<feature type="repeat" description="ANK" evidence="3">
    <location>
        <begin position="431"/>
        <end position="463"/>
    </location>
</feature>
<feature type="repeat" description="ANK" evidence="3">
    <location>
        <begin position="398"/>
        <end position="430"/>
    </location>
</feature>
<name>A0A7S3JXM0_9STRA</name>
<dbReference type="EMBL" id="HBIJ01013646">
    <property type="protein sequence ID" value="CAE0368483.1"/>
    <property type="molecule type" value="Transcribed_RNA"/>
</dbReference>
<evidence type="ECO:0000256" key="3">
    <source>
        <dbReference type="PROSITE-ProRule" id="PRU00023"/>
    </source>
</evidence>
<protein>
    <recommendedName>
        <fullName evidence="6">Calmodulin</fullName>
    </recommendedName>
</protein>
<dbReference type="InterPro" id="IPR002110">
    <property type="entry name" value="Ankyrin_rpt"/>
</dbReference>